<evidence type="ECO:0000256" key="1">
    <source>
        <dbReference type="ARBA" id="ARBA00022722"/>
    </source>
</evidence>
<accession>A0AAD7FZP1</accession>
<keyword evidence="2" id="KW-0378">Hydrolase</keyword>
<gene>
    <name evidence="4" type="ORF">FB45DRAFT_33548</name>
</gene>
<evidence type="ECO:0000313" key="5">
    <source>
        <dbReference type="Proteomes" id="UP001221142"/>
    </source>
</evidence>
<dbReference type="GO" id="GO:0005737">
    <property type="term" value="C:cytoplasm"/>
    <property type="evidence" value="ECO:0007669"/>
    <property type="project" value="TreeGrafter"/>
</dbReference>
<feature type="domain" description="3'-5' exonuclease" evidence="3">
    <location>
        <begin position="75"/>
        <end position="217"/>
    </location>
</feature>
<dbReference type="Pfam" id="PF01612">
    <property type="entry name" value="DNA_pol_A_exo1"/>
    <property type="match status" value="1"/>
</dbReference>
<dbReference type="SUPFAM" id="SSF53098">
    <property type="entry name" value="Ribonuclease H-like"/>
    <property type="match status" value="1"/>
</dbReference>
<evidence type="ECO:0000259" key="3">
    <source>
        <dbReference type="Pfam" id="PF01612"/>
    </source>
</evidence>
<dbReference type="AlphaFoldDB" id="A0AAD7FZP1"/>
<evidence type="ECO:0000313" key="4">
    <source>
        <dbReference type="EMBL" id="KAJ7651253.1"/>
    </source>
</evidence>
<protein>
    <submittedName>
        <fullName evidence="4">Ribonuclease H-like domain-containing protein</fullName>
    </submittedName>
</protein>
<keyword evidence="1" id="KW-0540">Nuclease</keyword>
<sequence>MTTHFPPFQPAEFKLVTSVEEADSRLSVIGRGAVIGLDIESRLSKEPSKTDSEKKKTKLAHAAALESGTFQISWDTMLLRLVQISYKDNPVIVLDLFMMREVPRALRRILTASDIIKVAAGVNCDLTRLWYDLGIETKSAMSLGLMASIAYPEELAAAPSFTCPEAGLSSIVEYLFNRSINKNDAVSDWSGELRQEQLTYAATDARATLVAYDVLRYILRHNGYYFSVDWFSWDYHAGHRVNHNTTEKWDHQCPWWVKEVGYDATKRV</sequence>
<dbReference type="InterPro" id="IPR002562">
    <property type="entry name" value="3'-5'_exonuclease_dom"/>
</dbReference>
<proteinExistence type="predicted"/>
<keyword evidence="5" id="KW-1185">Reference proteome</keyword>
<dbReference type="InterPro" id="IPR051132">
    <property type="entry name" value="3-5_Exonuclease_domain"/>
</dbReference>
<comment type="caution">
    <text evidence="4">The sequence shown here is derived from an EMBL/GenBank/DDBJ whole genome shotgun (WGS) entry which is preliminary data.</text>
</comment>
<dbReference type="InterPro" id="IPR036397">
    <property type="entry name" value="RNaseH_sf"/>
</dbReference>
<dbReference type="InterPro" id="IPR012337">
    <property type="entry name" value="RNaseH-like_sf"/>
</dbReference>
<evidence type="ECO:0000256" key="2">
    <source>
        <dbReference type="ARBA" id="ARBA00022801"/>
    </source>
</evidence>
<dbReference type="GO" id="GO:0006139">
    <property type="term" value="P:nucleobase-containing compound metabolic process"/>
    <property type="evidence" value="ECO:0007669"/>
    <property type="project" value="InterPro"/>
</dbReference>
<name>A0AAD7FZP1_9AGAR</name>
<dbReference type="GO" id="GO:0003676">
    <property type="term" value="F:nucleic acid binding"/>
    <property type="evidence" value="ECO:0007669"/>
    <property type="project" value="InterPro"/>
</dbReference>
<dbReference type="GO" id="GO:0005634">
    <property type="term" value="C:nucleus"/>
    <property type="evidence" value="ECO:0007669"/>
    <property type="project" value="TreeGrafter"/>
</dbReference>
<dbReference type="Gene3D" id="3.30.420.10">
    <property type="entry name" value="Ribonuclease H-like superfamily/Ribonuclease H"/>
    <property type="match status" value="1"/>
</dbReference>
<dbReference type="Proteomes" id="UP001221142">
    <property type="component" value="Unassembled WGS sequence"/>
</dbReference>
<dbReference type="GO" id="GO:0008408">
    <property type="term" value="F:3'-5' exonuclease activity"/>
    <property type="evidence" value="ECO:0007669"/>
    <property type="project" value="InterPro"/>
</dbReference>
<reference evidence="4" key="1">
    <citation type="submission" date="2023-03" db="EMBL/GenBank/DDBJ databases">
        <title>Massive genome expansion in bonnet fungi (Mycena s.s.) driven by repeated elements and novel gene families across ecological guilds.</title>
        <authorList>
            <consortium name="Lawrence Berkeley National Laboratory"/>
            <person name="Harder C.B."/>
            <person name="Miyauchi S."/>
            <person name="Viragh M."/>
            <person name="Kuo A."/>
            <person name="Thoen E."/>
            <person name="Andreopoulos B."/>
            <person name="Lu D."/>
            <person name="Skrede I."/>
            <person name="Drula E."/>
            <person name="Henrissat B."/>
            <person name="Morin E."/>
            <person name="Kohler A."/>
            <person name="Barry K."/>
            <person name="LaButti K."/>
            <person name="Morin E."/>
            <person name="Salamov A."/>
            <person name="Lipzen A."/>
            <person name="Mereny Z."/>
            <person name="Hegedus B."/>
            <person name="Baldrian P."/>
            <person name="Stursova M."/>
            <person name="Weitz H."/>
            <person name="Taylor A."/>
            <person name="Grigoriev I.V."/>
            <person name="Nagy L.G."/>
            <person name="Martin F."/>
            <person name="Kauserud H."/>
        </authorList>
    </citation>
    <scope>NUCLEOTIDE SEQUENCE</scope>
    <source>
        <strain evidence="4">9284</strain>
    </source>
</reference>
<dbReference type="PANTHER" id="PTHR13620">
    <property type="entry name" value="3-5 EXONUCLEASE"/>
    <property type="match status" value="1"/>
</dbReference>
<dbReference type="EMBL" id="JARKIF010000001">
    <property type="protein sequence ID" value="KAJ7651253.1"/>
    <property type="molecule type" value="Genomic_DNA"/>
</dbReference>
<organism evidence="4 5">
    <name type="scientific">Roridomyces roridus</name>
    <dbReference type="NCBI Taxonomy" id="1738132"/>
    <lineage>
        <taxon>Eukaryota</taxon>
        <taxon>Fungi</taxon>
        <taxon>Dikarya</taxon>
        <taxon>Basidiomycota</taxon>
        <taxon>Agaricomycotina</taxon>
        <taxon>Agaricomycetes</taxon>
        <taxon>Agaricomycetidae</taxon>
        <taxon>Agaricales</taxon>
        <taxon>Marasmiineae</taxon>
        <taxon>Mycenaceae</taxon>
        <taxon>Roridomyces</taxon>
    </lineage>
</organism>
<dbReference type="PANTHER" id="PTHR13620:SF104">
    <property type="entry name" value="EXONUCLEASE 3'-5' DOMAIN-CONTAINING PROTEIN 2"/>
    <property type="match status" value="1"/>
</dbReference>